<dbReference type="PROSITE" id="PS51257">
    <property type="entry name" value="PROKAR_LIPOPROTEIN"/>
    <property type="match status" value="1"/>
</dbReference>
<comment type="caution">
    <text evidence="2">The sequence shown here is derived from an EMBL/GenBank/DDBJ whole genome shotgun (WGS) entry which is preliminary data.</text>
</comment>
<accession>A0ABP9X655</accession>
<dbReference type="RefSeq" id="WP_345724477.1">
    <property type="nucleotide sequence ID" value="NZ_BAABRU010000026.1"/>
</dbReference>
<sequence>MRYRNLAIVWLLIILLAACSSNETSNPIILPEQWTPTNSILGQNTCELPCWQGITPGRTNANELEIITKDWSFAQKIVQATNEQGLGALSWNWKDWPEIVNAGVYYTKPQKFIDIKVNLINRIIINFEKEIALEKIIARYGQPSHILLNHAYDETTKLSYYPWYIVYLEQGFAVSFVPSNQQRPQLPQMSPALAINYLEIFAPSAQGFDIALTDPNLQIDNSSQFLVPWAGFEVGEMYYCRELRPDSIIKGCK</sequence>
<gene>
    <name evidence="2" type="ORF">Hgul01_04704</name>
</gene>
<protein>
    <submittedName>
        <fullName evidence="2">Uncharacterized protein</fullName>
    </submittedName>
</protein>
<organism evidence="2 3">
    <name type="scientific">Herpetosiphon gulosus</name>
    <dbReference type="NCBI Taxonomy" id="1973496"/>
    <lineage>
        <taxon>Bacteria</taxon>
        <taxon>Bacillati</taxon>
        <taxon>Chloroflexota</taxon>
        <taxon>Chloroflexia</taxon>
        <taxon>Herpetosiphonales</taxon>
        <taxon>Herpetosiphonaceae</taxon>
        <taxon>Herpetosiphon</taxon>
    </lineage>
</organism>
<feature type="chain" id="PRO_5047398920" evidence="1">
    <location>
        <begin position="26"/>
        <end position="253"/>
    </location>
</feature>
<evidence type="ECO:0000256" key="1">
    <source>
        <dbReference type="SAM" id="SignalP"/>
    </source>
</evidence>
<keyword evidence="3" id="KW-1185">Reference proteome</keyword>
<proteinExistence type="predicted"/>
<dbReference type="Proteomes" id="UP001428290">
    <property type="component" value="Unassembled WGS sequence"/>
</dbReference>
<evidence type="ECO:0000313" key="3">
    <source>
        <dbReference type="Proteomes" id="UP001428290"/>
    </source>
</evidence>
<feature type="signal peptide" evidence="1">
    <location>
        <begin position="1"/>
        <end position="25"/>
    </location>
</feature>
<reference evidence="2 3" key="1">
    <citation type="submission" date="2024-02" db="EMBL/GenBank/DDBJ databases">
        <title>Herpetosiphon gulosus NBRC 112829.</title>
        <authorList>
            <person name="Ichikawa N."/>
            <person name="Katano-Makiyama Y."/>
            <person name="Hidaka K."/>
        </authorList>
    </citation>
    <scope>NUCLEOTIDE SEQUENCE [LARGE SCALE GENOMIC DNA]</scope>
    <source>
        <strain evidence="2 3">NBRC 112829</strain>
    </source>
</reference>
<keyword evidence="1" id="KW-0732">Signal</keyword>
<evidence type="ECO:0000313" key="2">
    <source>
        <dbReference type="EMBL" id="GAA5530880.1"/>
    </source>
</evidence>
<dbReference type="EMBL" id="BAABRU010000026">
    <property type="protein sequence ID" value="GAA5530880.1"/>
    <property type="molecule type" value="Genomic_DNA"/>
</dbReference>
<name>A0ABP9X655_9CHLR</name>